<reference evidence="3 4" key="1">
    <citation type="journal article" date="2016" name="Nat. Commun.">
        <title>Ectomycorrhizal ecology is imprinted in the genome of the dominant symbiotic fungus Cenococcum geophilum.</title>
        <authorList>
            <consortium name="DOE Joint Genome Institute"/>
            <person name="Peter M."/>
            <person name="Kohler A."/>
            <person name="Ohm R.A."/>
            <person name="Kuo A."/>
            <person name="Krutzmann J."/>
            <person name="Morin E."/>
            <person name="Arend M."/>
            <person name="Barry K.W."/>
            <person name="Binder M."/>
            <person name="Choi C."/>
            <person name="Clum A."/>
            <person name="Copeland A."/>
            <person name="Grisel N."/>
            <person name="Haridas S."/>
            <person name="Kipfer T."/>
            <person name="LaButti K."/>
            <person name="Lindquist E."/>
            <person name="Lipzen A."/>
            <person name="Maire R."/>
            <person name="Meier B."/>
            <person name="Mihaltcheva S."/>
            <person name="Molinier V."/>
            <person name="Murat C."/>
            <person name="Poggeler S."/>
            <person name="Quandt C.A."/>
            <person name="Sperisen C."/>
            <person name="Tritt A."/>
            <person name="Tisserant E."/>
            <person name="Crous P.W."/>
            <person name="Henrissat B."/>
            <person name="Nehls U."/>
            <person name="Egli S."/>
            <person name="Spatafora J.W."/>
            <person name="Grigoriev I.V."/>
            <person name="Martin F.M."/>
        </authorList>
    </citation>
    <scope>NUCLEOTIDE SEQUENCE [LARGE SCALE GENOMIC DNA]</scope>
    <source>
        <strain evidence="3 4">CBS 207.34</strain>
    </source>
</reference>
<dbReference type="EMBL" id="KV750092">
    <property type="protein sequence ID" value="OCL06302.1"/>
    <property type="molecule type" value="Genomic_DNA"/>
</dbReference>
<dbReference type="PANTHER" id="PTHR48081">
    <property type="entry name" value="AB HYDROLASE SUPERFAMILY PROTEIN C4A8.06C"/>
    <property type="match status" value="1"/>
</dbReference>
<dbReference type="Pfam" id="PF07859">
    <property type="entry name" value="Abhydrolase_3"/>
    <property type="match status" value="1"/>
</dbReference>
<feature type="domain" description="Alpha/beta hydrolase fold-3" evidence="2">
    <location>
        <begin position="46"/>
        <end position="167"/>
    </location>
</feature>
<keyword evidence="1 3" id="KW-0378">Hydrolase</keyword>
<sequence>MGASDAEHRFDDWNIHTTAYKGVGEHGIEADVIIPKDIKPGSHPLIVRFHGGGLITGTSLYAEWFAPYILSFAAAQTAIIVSPNYRLLPEAKGSDILDDVSDLWVWVQQCLPSFIASRSAVPITVDFEHVLVSGESAGGHLAILSALMLLEGFINAVLAQYPMTERRSGIPAAKKTGMLLGMPVPDEDFVDKHVAGIQPGVVVSSAAPPARLDLMFAMSVYGKSHEYLGDDPRFYPMEAIEKATHFPSMWLLHGRDDEILPVESSVAFVEKVREMFPNNNVKLTVEDGNHGFDGEKSVEKDSWLKEGVEWIVKEWLKD</sequence>
<dbReference type="OrthoDB" id="19653at2759"/>
<dbReference type="InterPro" id="IPR050300">
    <property type="entry name" value="GDXG_lipolytic_enzyme"/>
</dbReference>
<organism evidence="3 4">
    <name type="scientific">Glonium stellatum</name>
    <dbReference type="NCBI Taxonomy" id="574774"/>
    <lineage>
        <taxon>Eukaryota</taxon>
        <taxon>Fungi</taxon>
        <taxon>Dikarya</taxon>
        <taxon>Ascomycota</taxon>
        <taxon>Pezizomycotina</taxon>
        <taxon>Dothideomycetes</taxon>
        <taxon>Pleosporomycetidae</taxon>
        <taxon>Gloniales</taxon>
        <taxon>Gloniaceae</taxon>
        <taxon>Glonium</taxon>
    </lineage>
</organism>
<gene>
    <name evidence="3" type="ORF">AOQ84DRAFT_390267</name>
</gene>
<proteinExistence type="predicted"/>
<evidence type="ECO:0000256" key="1">
    <source>
        <dbReference type="ARBA" id="ARBA00022801"/>
    </source>
</evidence>
<dbReference type="GO" id="GO:0016787">
    <property type="term" value="F:hydrolase activity"/>
    <property type="evidence" value="ECO:0007669"/>
    <property type="project" value="UniProtKB-KW"/>
</dbReference>
<dbReference type="AlphaFoldDB" id="A0A8E2JR26"/>
<dbReference type="Gene3D" id="3.40.50.1820">
    <property type="entry name" value="alpha/beta hydrolase"/>
    <property type="match status" value="1"/>
</dbReference>
<dbReference type="SUPFAM" id="SSF53474">
    <property type="entry name" value="alpha/beta-Hydrolases"/>
    <property type="match status" value="1"/>
</dbReference>
<accession>A0A8E2JR26</accession>
<dbReference type="InterPro" id="IPR013094">
    <property type="entry name" value="AB_hydrolase_3"/>
</dbReference>
<protein>
    <submittedName>
        <fullName evidence="3">Alpha/beta-hydrolase</fullName>
    </submittedName>
</protein>
<keyword evidence="4" id="KW-1185">Reference proteome</keyword>
<name>A0A8E2JR26_9PEZI</name>
<dbReference type="InterPro" id="IPR029058">
    <property type="entry name" value="AB_hydrolase_fold"/>
</dbReference>
<dbReference type="PANTHER" id="PTHR48081:SF3">
    <property type="entry name" value="ALPHA_BETA HYDROLASE FOLD-3 DOMAIN-CONTAINING PROTEIN"/>
    <property type="match status" value="1"/>
</dbReference>
<evidence type="ECO:0000313" key="3">
    <source>
        <dbReference type="EMBL" id="OCL06302.1"/>
    </source>
</evidence>
<evidence type="ECO:0000259" key="2">
    <source>
        <dbReference type="Pfam" id="PF07859"/>
    </source>
</evidence>
<dbReference type="Proteomes" id="UP000250140">
    <property type="component" value="Unassembled WGS sequence"/>
</dbReference>
<evidence type="ECO:0000313" key="4">
    <source>
        <dbReference type="Proteomes" id="UP000250140"/>
    </source>
</evidence>